<dbReference type="Proteomes" id="UP000092716">
    <property type="component" value="Chromosome 10"/>
</dbReference>
<sequence length="373" mass="41796">MSGVNPLDPTNLPAHVYFYGPFKTDAQECKADTEQSSIQITLNSCCGHGKVGELDHKIKNALCFVSGLKPYKNYKLHIWRWHFLYYWIGEQIWTALDGKDTDGKVAGCLKQICELINDKCGSGGDEGECKILCSENLDGETFTSRKNFFDFTQNYNDIKDYLQQGKPECATYWSTYKKNIEAACTAVRDYCKKDGEHSADPYCVKFRDTYEIYCTGAMLPGLKCMLKTELDEIRCHDCPCHSEQSQITELLNEHNDAVRQANTTTALSSIIGTLGFTVAPFLLYKYKPWSSWFGNRSSGNGVGRSNRRKRRSTGHHFDASTEDTLTEISTDNSTIADATIDGTVSSAAHARPSTRNGRTNNTRGRGMVGYQNV</sequence>
<dbReference type="GeneID" id="30909564"/>
<gene>
    <name evidence="2" type="ORF">PCOAH_00028360</name>
</gene>
<evidence type="ECO:0000313" key="3">
    <source>
        <dbReference type="Proteomes" id="UP000092716"/>
    </source>
</evidence>
<reference evidence="3" key="1">
    <citation type="submission" date="2016-06" db="EMBL/GenBank/DDBJ databases">
        <title>First high quality genome sequence of Plasmodium coatneyi using continuous long reads from single molecule, real-time sequencing.</title>
        <authorList>
            <person name="Chien J.-T."/>
            <person name="Pakala S.B."/>
            <person name="Geraldo J.A."/>
            <person name="Lapp S.A."/>
            <person name="Barnwell J.W."/>
            <person name="Kissinger J.C."/>
            <person name="Galinski M.R."/>
            <person name="Humphrey J.C."/>
        </authorList>
    </citation>
    <scope>NUCLEOTIDE SEQUENCE [LARGE SCALE GENOMIC DNA]</scope>
    <source>
        <strain evidence="3">Hackeri</strain>
    </source>
</reference>
<dbReference type="InterPro" id="IPR008780">
    <property type="entry name" value="Plasmodium_Vir"/>
</dbReference>
<evidence type="ECO:0000313" key="2">
    <source>
        <dbReference type="EMBL" id="ANQ08524.1"/>
    </source>
</evidence>
<dbReference type="KEGG" id="pcot:PCOAH_00028360"/>
<dbReference type="EMBL" id="CP016248">
    <property type="protein sequence ID" value="ANQ08524.1"/>
    <property type="molecule type" value="Genomic_DNA"/>
</dbReference>
<feature type="compositionally biased region" description="Low complexity" evidence="1">
    <location>
        <begin position="354"/>
        <end position="365"/>
    </location>
</feature>
<evidence type="ECO:0000256" key="1">
    <source>
        <dbReference type="SAM" id="MobiDB-lite"/>
    </source>
</evidence>
<keyword evidence="3" id="KW-1185">Reference proteome</keyword>
<dbReference type="Pfam" id="PF05795">
    <property type="entry name" value="Plasmodium_Vir"/>
    <property type="match status" value="1"/>
</dbReference>
<feature type="region of interest" description="Disordered" evidence="1">
    <location>
        <begin position="343"/>
        <end position="373"/>
    </location>
</feature>
<feature type="compositionally biased region" description="Basic residues" evidence="1">
    <location>
        <begin position="305"/>
        <end position="314"/>
    </location>
</feature>
<feature type="region of interest" description="Disordered" evidence="1">
    <location>
        <begin position="297"/>
        <end position="330"/>
    </location>
</feature>
<organism evidence="2 3">
    <name type="scientific">Plasmodium coatneyi</name>
    <dbReference type="NCBI Taxonomy" id="208452"/>
    <lineage>
        <taxon>Eukaryota</taxon>
        <taxon>Sar</taxon>
        <taxon>Alveolata</taxon>
        <taxon>Apicomplexa</taxon>
        <taxon>Aconoidasida</taxon>
        <taxon>Haemosporida</taxon>
        <taxon>Plasmodiidae</taxon>
        <taxon>Plasmodium</taxon>
    </lineage>
</organism>
<name>A0A1B1E0G4_9APIC</name>
<proteinExistence type="predicted"/>
<dbReference type="AlphaFoldDB" id="A0A1B1E0G4"/>
<dbReference type="VEuPathDB" id="PlasmoDB:PCOAH_00028360"/>
<accession>A0A1B1E0G4</accession>
<protein>
    <submittedName>
        <fullName evidence="2">KIR-like protein</fullName>
    </submittedName>
</protein>
<dbReference type="RefSeq" id="XP_019915219.1">
    <property type="nucleotide sequence ID" value="XM_020059641.1"/>
</dbReference>